<name>A0ABV0JA53_9CYAN</name>
<organism evidence="2 3">
    <name type="scientific">Trichocoleus desertorum GB2-A4</name>
    <dbReference type="NCBI Taxonomy" id="2933944"/>
    <lineage>
        <taxon>Bacteria</taxon>
        <taxon>Bacillati</taxon>
        <taxon>Cyanobacteriota</taxon>
        <taxon>Cyanophyceae</taxon>
        <taxon>Leptolyngbyales</taxon>
        <taxon>Trichocoleusaceae</taxon>
        <taxon>Trichocoleus</taxon>
    </lineage>
</organism>
<protein>
    <submittedName>
        <fullName evidence="2">DUF3352 domain-containing protein</fullName>
    </submittedName>
</protein>
<keyword evidence="1" id="KW-0812">Transmembrane</keyword>
<comment type="caution">
    <text evidence="2">The sequence shown here is derived from an EMBL/GenBank/DDBJ whole genome shotgun (WGS) entry which is preliminary data.</text>
</comment>
<dbReference type="Pfam" id="PF11832">
    <property type="entry name" value="DUF3352"/>
    <property type="match status" value="1"/>
</dbReference>
<feature type="transmembrane region" description="Helical" evidence="1">
    <location>
        <begin position="7"/>
        <end position="26"/>
    </location>
</feature>
<reference evidence="2 3" key="1">
    <citation type="submission" date="2022-04" db="EMBL/GenBank/DDBJ databases">
        <title>Positive selection, recombination, and allopatry shape intraspecific diversity of widespread and dominant cyanobacteria.</title>
        <authorList>
            <person name="Wei J."/>
            <person name="Shu W."/>
            <person name="Hu C."/>
        </authorList>
    </citation>
    <scope>NUCLEOTIDE SEQUENCE [LARGE SCALE GENOMIC DNA]</scope>
    <source>
        <strain evidence="2 3">GB2-A4</strain>
    </source>
</reference>
<accession>A0ABV0JA53</accession>
<dbReference type="Proteomes" id="UP001464891">
    <property type="component" value="Unassembled WGS sequence"/>
</dbReference>
<dbReference type="EMBL" id="JAMPKM010000010">
    <property type="protein sequence ID" value="MEP0818658.1"/>
    <property type="molecule type" value="Genomic_DNA"/>
</dbReference>
<keyword evidence="1" id="KW-1133">Transmembrane helix</keyword>
<sequence>MSAFKKVLLPVAAIAVVVGGAAYWFMKGGPIDSSSPAASAEVVPDEALMATFIASDAKGWDQLQQFGTPEAQKFVGQGVQSFQASLLKGSQLNYDKDLKPWVGNVMVAVLPSASEGTQQSDTLLVVGIKDKVRALAFANQAKSQPGVQTRESDYKGIKISATTQKDQPNSTIYSAVLSDRLVLAHKKATVEQAVDTFKGAPSFADKSGAARLMATGVDVENPIAQIYLPNYGTSVKQLIANSPQASQIPPQSMQQLDQVESLVVGVGVDDSGLRVKAKAKAKPQATAMQYKPVPGKVVAAFPTDTIALVTGQGLKAAWTTMVEQAQNVPQSQIVVDTVRQQLQAVNLDADQEVFGWMDGEFGLGAIALNQGVLSSVGFGGVLVLETSDRTTAEATLTKLDAIAQKNFMQVAQRNVDGKTITEWKLPQQESVLGHGWLNQNSLFIAVGSPLIDGMTAPAKQPLDQSAAFKTVTSSLAKPNAGYFYLDMDKIMAVMNTSLLKTQTSSITPETTAMLNSIRGLGITVTQPDKTTAQVEMLLALKPKAVSLK</sequence>
<dbReference type="RefSeq" id="WP_190433077.1">
    <property type="nucleotide sequence ID" value="NZ_JAMPKM010000010.1"/>
</dbReference>
<evidence type="ECO:0000313" key="2">
    <source>
        <dbReference type="EMBL" id="MEP0818658.1"/>
    </source>
</evidence>
<evidence type="ECO:0000256" key="1">
    <source>
        <dbReference type="SAM" id="Phobius"/>
    </source>
</evidence>
<proteinExistence type="predicted"/>
<dbReference type="InterPro" id="IPR021787">
    <property type="entry name" value="DUF3352"/>
</dbReference>
<evidence type="ECO:0000313" key="3">
    <source>
        <dbReference type="Proteomes" id="UP001464891"/>
    </source>
</evidence>
<gene>
    <name evidence="2" type="ORF">NC998_16280</name>
</gene>
<keyword evidence="3" id="KW-1185">Reference proteome</keyword>
<keyword evidence="1" id="KW-0472">Membrane</keyword>